<name>A0A399J560_9RHOB</name>
<evidence type="ECO:0000313" key="2">
    <source>
        <dbReference type="Proteomes" id="UP000265848"/>
    </source>
</evidence>
<comment type="caution">
    <text evidence="1">The sequence shown here is derived from an EMBL/GenBank/DDBJ whole genome shotgun (WGS) entry which is preliminary data.</text>
</comment>
<dbReference type="RefSeq" id="WP_119398532.1">
    <property type="nucleotide sequence ID" value="NZ_QWJJ01000006.1"/>
</dbReference>
<gene>
    <name evidence="1" type="ORF">DL237_07980</name>
</gene>
<dbReference type="AlphaFoldDB" id="A0A399J560"/>
<dbReference type="EMBL" id="QWJJ01000006">
    <property type="protein sequence ID" value="RII39092.1"/>
    <property type="molecule type" value="Genomic_DNA"/>
</dbReference>
<reference evidence="1 2" key="1">
    <citation type="submission" date="2018-08" db="EMBL/GenBank/DDBJ databases">
        <title>Pseudooceanicola sediminis CY03 in the family Rhodobacteracea.</title>
        <authorList>
            <person name="Zhang Y.-J."/>
        </authorList>
    </citation>
    <scope>NUCLEOTIDE SEQUENCE [LARGE SCALE GENOMIC DNA]</scope>
    <source>
        <strain evidence="1 2">CY03</strain>
    </source>
</reference>
<keyword evidence="2" id="KW-1185">Reference proteome</keyword>
<dbReference type="OrthoDB" id="7451095at2"/>
<dbReference type="SUPFAM" id="SSF54427">
    <property type="entry name" value="NTF2-like"/>
    <property type="match status" value="1"/>
</dbReference>
<dbReference type="InterPro" id="IPR032710">
    <property type="entry name" value="NTF2-like_dom_sf"/>
</dbReference>
<dbReference type="InterPro" id="IPR039437">
    <property type="entry name" value="FrzH/put_lumazine-bd"/>
</dbReference>
<sequence>MDGTRAVADAALMDAVRDYCHALHNGDGVAVEALCHERFLMQWVGNDGGARCIDKAAFVARIGGRDAFAGAPVYEISSVDLAGEDMAQVKLDVRVPPRVYTDQLGFLRVDGAWRLMTKLFRVADGPALED</sequence>
<evidence type="ECO:0000313" key="1">
    <source>
        <dbReference type="EMBL" id="RII39092.1"/>
    </source>
</evidence>
<dbReference type="Gene3D" id="3.10.450.50">
    <property type="match status" value="1"/>
</dbReference>
<dbReference type="Pfam" id="PF12893">
    <property type="entry name" value="Lumazine_bd_2"/>
    <property type="match status" value="1"/>
</dbReference>
<evidence type="ECO:0008006" key="3">
    <source>
        <dbReference type="Google" id="ProtNLM"/>
    </source>
</evidence>
<proteinExistence type="predicted"/>
<organism evidence="1 2">
    <name type="scientific">Pseudooceanicola sediminis</name>
    <dbReference type="NCBI Taxonomy" id="2211117"/>
    <lineage>
        <taxon>Bacteria</taxon>
        <taxon>Pseudomonadati</taxon>
        <taxon>Pseudomonadota</taxon>
        <taxon>Alphaproteobacteria</taxon>
        <taxon>Rhodobacterales</taxon>
        <taxon>Paracoccaceae</taxon>
        <taxon>Pseudooceanicola</taxon>
    </lineage>
</organism>
<dbReference type="Proteomes" id="UP000265848">
    <property type="component" value="Unassembled WGS sequence"/>
</dbReference>
<protein>
    <recommendedName>
        <fullName evidence="3">Nuclear transport factor 2 family protein</fullName>
    </recommendedName>
</protein>
<accession>A0A399J560</accession>